<dbReference type="InterPro" id="IPR038113">
    <property type="entry name" value="MITD1_C_sf"/>
</dbReference>
<proteinExistence type="predicted"/>
<evidence type="ECO:0000259" key="1">
    <source>
        <dbReference type="Pfam" id="PF16565"/>
    </source>
</evidence>
<protein>
    <recommendedName>
        <fullName evidence="1">MITD1 C-terminal phospholipase D-like domain-containing protein</fullName>
    </recommendedName>
</protein>
<name>A0A1X7SJ88_AMPQE</name>
<evidence type="ECO:0000313" key="2">
    <source>
        <dbReference type="EnsemblMetazoa" id="Aqu2.1.02181_001"/>
    </source>
</evidence>
<organism evidence="2">
    <name type="scientific">Amphimedon queenslandica</name>
    <name type="common">Sponge</name>
    <dbReference type="NCBI Taxonomy" id="400682"/>
    <lineage>
        <taxon>Eukaryota</taxon>
        <taxon>Metazoa</taxon>
        <taxon>Porifera</taxon>
        <taxon>Demospongiae</taxon>
        <taxon>Heteroscleromorpha</taxon>
        <taxon>Haplosclerida</taxon>
        <taxon>Niphatidae</taxon>
        <taxon>Amphimedon</taxon>
    </lineage>
</organism>
<dbReference type="AlphaFoldDB" id="A0A1X7SJ88"/>
<dbReference type="EnsemblMetazoa" id="Aqu2.1.02181_001">
    <property type="protein sequence ID" value="Aqu2.1.02181_001"/>
    <property type="gene ID" value="Aqu2.1.02181"/>
</dbReference>
<sequence>MYNTLQSKQQVKYLHIPEGATGYSYYTIFKSCLEKGGVTWVEVEDPYIRYNHQVHNFVRFCEMLVKHCLPMLKSISLLTGVGEVMK</sequence>
<dbReference type="InParanoid" id="A0A1X7SJ88"/>
<dbReference type="STRING" id="400682.A0A1X7SJ88"/>
<feature type="domain" description="MITD1 C-terminal phospholipase D-like" evidence="1">
    <location>
        <begin position="22"/>
        <end position="80"/>
    </location>
</feature>
<dbReference type="OrthoDB" id="19553at2759"/>
<dbReference type="eggNOG" id="KOG4509">
    <property type="taxonomic scope" value="Eukaryota"/>
</dbReference>
<accession>A0A1X7SJ88</accession>
<reference evidence="2" key="1">
    <citation type="submission" date="2017-05" db="UniProtKB">
        <authorList>
            <consortium name="EnsemblMetazoa"/>
        </authorList>
    </citation>
    <scope>IDENTIFICATION</scope>
</reference>
<dbReference type="Gene3D" id="3.30.870.30">
    <property type="entry name" value="MITD, C-terminal phospholipase D-like domain"/>
    <property type="match status" value="1"/>
</dbReference>
<dbReference type="Pfam" id="PF16565">
    <property type="entry name" value="MIT_C"/>
    <property type="match status" value="1"/>
</dbReference>
<dbReference type="InterPro" id="IPR032341">
    <property type="entry name" value="MITD1_C"/>
</dbReference>